<evidence type="ECO:0000313" key="2">
    <source>
        <dbReference type="EMBL" id="MEN0644034.1"/>
    </source>
</evidence>
<feature type="transmembrane region" description="Helical" evidence="1">
    <location>
        <begin position="7"/>
        <end position="29"/>
    </location>
</feature>
<reference evidence="2 3" key="1">
    <citation type="submission" date="2024-03" db="EMBL/GenBank/DDBJ databases">
        <title>Bacilli Hybrid Assemblies.</title>
        <authorList>
            <person name="Kovac J."/>
        </authorList>
    </citation>
    <scope>NUCLEOTIDE SEQUENCE [LARGE SCALE GENOMIC DNA]</scope>
    <source>
        <strain evidence="2 3">FSL R7-0666</strain>
    </source>
</reference>
<feature type="transmembrane region" description="Helical" evidence="1">
    <location>
        <begin position="74"/>
        <end position="93"/>
    </location>
</feature>
<gene>
    <name evidence="2" type="ORF">MKY91_12800</name>
</gene>
<dbReference type="EMBL" id="JBCITK010000001">
    <property type="protein sequence ID" value="MEN0644034.1"/>
    <property type="molecule type" value="Genomic_DNA"/>
</dbReference>
<sequence>MTDVKTYRVFFIFSAIFFTIIGGGLIVLSVKVDYNIAGHEFLTLSLALVCAVQAYLVPQFIVNDERVKLIKQKAMSTGYFFIMSYTVIFMILLQTKIIHLTALQLLGIFTALIVSTVFLLFVFFSKRY</sequence>
<feature type="transmembrane region" description="Helical" evidence="1">
    <location>
        <begin position="41"/>
        <end position="62"/>
    </location>
</feature>
<dbReference type="RefSeq" id="WP_343130813.1">
    <property type="nucleotide sequence ID" value="NZ_JBCITK010000001.1"/>
</dbReference>
<feature type="transmembrane region" description="Helical" evidence="1">
    <location>
        <begin position="105"/>
        <end position="124"/>
    </location>
</feature>
<organism evidence="2 3">
    <name type="scientific">Alkalicoccobacillus gibsonii</name>
    <dbReference type="NCBI Taxonomy" id="79881"/>
    <lineage>
        <taxon>Bacteria</taxon>
        <taxon>Bacillati</taxon>
        <taxon>Bacillota</taxon>
        <taxon>Bacilli</taxon>
        <taxon>Bacillales</taxon>
        <taxon>Bacillaceae</taxon>
        <taxon>Alkalicoccobacillus</taxon>
    </lineage>
</organism>
<keyword evidence="1" id="KW-0472">Membrane</keyword>
<proteinExistence type="predicted"/>
<evidence type="ECO:0000313" key="3">
    <source>
        <dbReference type="Proteomes" id="UP001418796"/>
    </source>
</evidence>
<evidence type="ECO:0000256" key="1">
    <source>
        <dbReference type="SAM" id="Phobius"/>
    </source>
</evidence>
<keyword evidence="3" id="KW-1185">Reference proteome</keyword>
<accession>A0ABU9VJM6</accession>
<name>A0ABU9VJM6_9BACI</name>
<keyword evidence="1" id="KW-1133">Transmembrane helix</keyword>
<dbReference type="Proteomes" id="UP001418796">
    <property type="component" value="Unassembled WGS sequence"/>
</dbReference>
<comment type="caution">
    <text evidence="2">The sequence shown here is derived from an EMBL/GenBank/DDBJ whole genome shotgun (WGS) entry which is preliminary data.</text>
</comment>
<keyword evidence="1" id="KW-0812">Transmembrane</keyword>
<evidence type="ECO:0008006" key="4">
    <source>
        <dbReference type="Google" id="ProtNLM"/>
    </source>
</evidence>
<protein>
    <recommendedName>
        <fullName evidence="4">Permease</fullName>
    </recommendedName>
</protein>